<dbReference type="GO" id="GO:0000270">
    <property type="term" value="P:peptidoglycan metabolic process"/>
    <property type="evidence" value="ECO:0007669"/>
    <property type="project" value="UniProtKB-UniRule"/>
</dbReference>
<dbReference type="CDD" id="cd22268">
    <property type="entry name" value="DPBB_RlpA-like"/>
    <property type="match status" value="1"/>
</dbReference>
<dbReference type="GO" id="GO:0071555">
    <property type="term" value="P:cell wall organization"/>
    <property type="evidence" value="ECO:0007669"/>
    <property type="project" value="UniProtKB-KW"/>
</dbReference>
<gene>
    <name evidence="3" type="primary">rlpA</name>
    <name evidence="8" type="ORF">GCM10007977_061240</name>
</gene>
<dbReference type="InterPro" id="IPR034718">
    <property type="entry name" value="RlpA"/>
</dbReference>
<feature type="domain" description="RlpA-like protein double-psi beta-barrel" evidence="7">
    <location>
        <begin position="138"/>
        <end position="222"/>
    </location>
</feature>
<dbReference type="InterPro" id="IPR009009">
    <property type="entry name" value="RlpA-like_DPBB"/>
</dbReference>
<reference evidence="8" key="1">
    <citation type="journal article" date="2014" name="Int. J. Syst. Evol. Microbiol.">
        <title>Complete genome sequence of Corynebacterium casei LMG S-19264T (=DSM 44701T), isolated from a smear-ripened cheese.</title>
        <authorList>
            <consortium name="US DOE Joint Genome Institute (JGI-PGF)"/>
            <person name="Walter F."/>
            <person name="Albersmeier A."/>
            <person name="Kalinowski J."/>
            <person name="Ruckert C."/>
        </authorList>
    </citation>
    <scope>NUCLEOTIDE SEQUENCE</scope>
    <source>
        <strain evidence="8">JCM 19831</strain>
    </source>
</reference>
<dbReference type="HAMAP" id="MF_02071">
    <property type="entry name" value="RlpA"/>
    <property type="match status" value="1"/>
</dbReference>
<evidence type="ECO:0000256" key="2">
    <source>
        <dbReference type="ARBA" id="ARBA00023316"/>
    </source>
</evidence>
<dbReference type="NCBIfam" id="TIGR00413">
    <property type="entry name" value="rlpA"/>
    <property type="match status" value="1"/>
</dbReference>
<organism evidence="8 9">
    <name type="scientific">Dactylosporangium sucinum</name>
    <dbReference type="NCBI Taxonomy" id="1424081"/>
    <lineage>
        <taxon>Bacteria</taxon>
        <taxon>Bacillati</taxon>
        <taxon>Actinomycetota</taxon>
        <taxon>Actinomycetes</taxon>
        <taxon>Micromonosporales</taxon>
        <taxon>Micromonosporaceae</taxon>
        <taxon>Dactylosporangium</taxon>
    </lineage>
</organism>
<keyword evidence="1 3" id="KW-0456">Lyase</keyword>
<feature type="region of interest" description="Disordered" evidence="5">
    <location>
        <begin position="86"/>
        <end position="137"/>
    </location>
</feature>
<evidence type="ECO:0000313" key="9">
    <source>
        <dbReference type="Proteomes" id="UP000642070"/>
    </source>
</evidence>
<dbReference type="PANTHER" id="PTHR34183">
    <property type="entry name" value="ENDOLYTIC PEPTIDOGLYCAN TRANSGLYCOSYLASE RLPA"/>
    <property type="match status" value="1"/>
</dbReference>
<feature type="compositionally biased region" description="Polar residues" evidence="5">
    <location>
        <begin position="115"/>
        <end position="134"/>
    </location>
</feature>
<proteinExistence type="inferred from homology"/>
<dbReference type="GO" id="GO:0008932">
    <property type="term" value="F:lytic endotransglycosylase activity"/>
    <property type="evidence" value="ECO:0007669"/>
    <property type="project" value="UniProtKB-UniRule"/>
</dbReference>
<accession>A0A917U1T9</accession>
<dbReference type="SUPFAM" id="SSF50685">
    <property type="entry name" value="Barwin-like endoglucanases"/>
    <property type="match status" value="1"/>
</dbReference>
<comment type="caution">
    <text evidence="8">The sequence shown here is derived from an EMBL/GenBank/DDBJ whole genome shotgun (WGS) entry which is preliminary data.</text>
</comment>
<sequence>MFTRPFGRNYPRKSLARLTRAPSPWIPSVTAMPPTKGAGILSGKHSAKGRRLFVPLIAGIVATIALVGGAVATVNLRPTPKSAAAGDLIEVSRSPEARADRDDRPSPSAAASSPQVTRSPEATASPSKKTSAGPTGTCKASYYATGSKTANGEKFDPDGLTAAHKTLPFNTKVRVTNLANGKSVVVRINDRGPFVTGRCLDLARGAFVQVASVSAGVINARYEVLK</sequence>
<keyword evidence="6" id="KW-0472">Membrane</keyword>
<evidence type="ECO:0000256" key="5">
    <source>
        <dbReference type="SAM" id="MobiDB-lite"/>
    </source>
</evidence>
<feature type="compositionally biased region" description="Basic and acidic residues" evidence="5">
    <location>
        <begin position="93"/>
        <end position="105"/>
    </location>
</feature>
<dbReference type="EC" id="4.2.2.-" evidence="3"/>
<evidence type="ECO:0000256" key="1">
    <source>
        <dbReference type="ARBA" id="ARBA00023239"/>
    </source>
</evidence>
<dbReference type="InterPro" id="IPR036908">
    <property type="entry name" value="RlpA-like_sf"/>
</dbReference>
<keyword evidence="6" id="KW-1133">Transmembrane helix</keyword>
<reference evidence="8" key="2">
    <citation type="submission" date="2020-09" db="EMBL/GenBank/DDBJ databases">
        <authorList>
            <person name="Sun Q."/>
            <person name="Ohkuma M."/>
        </authorList>
    </citation>
    <scope>NUCLEOTIDE SEQUENCE</scope>
    <source>
        <strain evidence="8">JCM 19831</strain>
    </source>
</reference>
<dbReference type="PANTHER" id="PTHR34183:SF8">
    <property type="entry name" value="ENDOLYTIC PEPTIDOGLYCAN TRANSGLYCOSYLASE RLPA-RELATED"/>
    <property type="match status" value="1"/>
</dbReference>
<protein>
    <recommendedName>
        <fullName evidence="3">Probable endolytic peptidoglycan transglycosylase RlpA</fullName>
        <ecNumber evidence="3">4.2.2.-</ecNumber>
    </recommendedName>
</protein>
<keyword evidence="2 3" id="KW-0961">Cell wall biogenesis/degradation</keyword>
<evidence type="ECO:0000256" key="3">
    <source>
        <dbReference type="HAMAP-Rule" id="MF_02071"/>
    </source>
</evidence>
<evidence type="ECO:0000256" key="6">
    <source>
        <dbReference type="SAM" id="Phobius"/>
    </source>
</evidence>
<comment type="function">
    <text evidence="3">Lytic transglycosylase with a strong preference for naked glycan strands that lack stem peptides.</text>
</comment>
<evidence type="ECO:0000259" key="7">
    <source>
        <dbReference type="Pfam" id="PF03330"/>
    </source>
</evidence>
<keyword evidence="9" id="KW-1185">Reference proteome</keyword>
<evidence type="ECO:0000313" key="8">
    <source>
        <dbReference type="EMBL" id="GGM51196.1"/>
    </source>
</evidence>
<dbReference type="EMBL" id="BMPI01000033">
    <property type="protein sequence ID" value="GGM51196.1"/>
    <property type="molecule type" value="Genomic_DNA"/>
</dbReference>
<dbReference type="InterPro" id="IPR012997">
    <property type="entry name" value="RplA"/>
</dbReference>
<feature type="transmembrane region" description="Helical" evidence="6">
    <location>
        <begin position="52"/>
        <end position="72"/>
    </location>
</feature>
<keyword evidence="6" id="KW-0812">Transmembrane</keyword>
<dbReference type="Proteomes" id="UP000642070">
    <property type="component" value="Unassembled WGS sequence"/>
</dbReference>
<dbReference type="Pfam" id="PF03330">
    <property type="entry name" value="DPBB_1"/>
    <property type="match status" value="1"/>
</dbReference>
<comment type="similarity">
    <text evidence="3 4">Belongs to the RlpA family.</text>
</comment>
<evidence type="ECO:0000256" key="4">
    <source>
        <dbReference type="RuleBase" id="RU003495"/>
    </source>
</evidence>
<dbReference type="AlphaFoldDB" id="A0A917U1T9"/>
<name>A0A917U1T9_9ACTN</name>
<dbReference type="Gene3D" id="2.40.40.10">
    <property type="entry name" value="RlpA-like domain"/>
    <property type="match status" value="1"/>
</dbReference>